<keyword evidence="1" id="KW-0472">Membrane</keyword>
<evidence type="ECO:0000313" key="2">
    <source>
        <dbReference type="EMBL" id="MBB5350702.1"/>
    </source>
</evidence>
<dbReference type="Proteomes" id="UP000557717">
    <property type="component" value="Unassembled WGS sequence"/>
</dbReference>
<evidence type="ECO:0000313" key="3">
    <source>
        <dbReference type="Proteomes" id="UP000557717"/>
    </source>
</evidence>
<dbReference type="InterPro" id="IPR012373">
    <property type="entry name" value="Ferrdict_sens_TM"/>
</dbReference>
<keyword evidence="3" id="KW-1185">Reference proteome</keyword>
<dbReference type="InterPro" id="IPR013320">
    <property type="entry name" value="ConA-like_dom_sf"/>
</dbReference>
<comment type="caution">
    <text evidence="2">The sequence shown here is derived from an EMBL/GenBank/DDBJ whole genome shotgun (WGS) entry which is preliminary data.</text>
</comment>
<organism evidence="2 3">
    <name type="scientific">Haloferula luteola</name>
    <dbReference type="NCBI Taxonomy" id="595692"/>
    <lineage>
        <taxon>Bacteria</taxon>
        <taxon>Pseudomonadati</taxon>
        <taxon>Verrucomicrobiota</taxon>
        <taxon>Verrucomicrobiia</taxon>
        <taxon>Verrucomicrobiales</taxon>
        <taxon>Verrucomicrobiaceae</taxon>
        <taxon>Haloferula</taxon>
    </lineage>
</organism>
<keyword evidence="1" id="KW-1133">Transmembrane helix</keyword>
<evidence type="ECO:0008006" key="4">
    <source>
        <dbReference type="Google" id="ProtNLM"/>
    </source>
</evidence>
<dbReference type="RefSeq" id="WP_184016214.1">
    <property type="nucleotide sequence ID" value="NZ_JACHFD010000003.1"/>
</dbReference>
<accession>A0A840UY45</accession>
<sequence>MKLGEFEKWVQRAIDGDLDEGEWRALEEALLESAEFRRIFRHSFRTHDLIRLHAEASVSAYSVGRSRLPGAEMLARQRRKAVKAAFISAAAILLLSAVLLRHVLTTAPENRIAVSPGTIYHLARTHAVSPNQSESLQPRDRIVIDAGAMRLDLKNGVMVLLKGPAEAEFVDAGCLSLEKGSVFCQVPAAARGFTIESKRIRLVDLGTEFGMEVQDGMSPEVHVFRGKVQVRALEGRRDGMVLEKGQSATLSTVGSWTLGEADDGRFFQSLPTELPHFRLSFDRIEGERLEVEGCLPESESLEARWPSMGAELDRGKIGTAVHFDGEGEAITSNWRGISGDLPRTLCAWIRLDEAPEFRRFQPIVGWGRFRGGEDADVGVGKCELLVFRKTPEEAPQLRLSFDGLLLTGSLPLTEGQWHHVAAVYHGGRISEDHPPVELYVDGQLDPIDPERSLYRLGLFDTPMTSSDGLPLLIGSSPSPEPDRGFRGSIDELFVFGSALTQAQVMNLMANGELED</sequence>
<keyword evidence="1" id="KW-0812">Transmembrane</keyword>
<dbReference type="Gene3D" id="2.60.120.1440">
    <property type="match status" value="1"/>
</dbReference>
<proteinExistence type="predicted"/>
<evidence type="ECO:0000256" key="1">
    <source>
        <dbReference type="SAM" id="Phobius"/>
    </source>
</evidence>
<dbReference type="Pfam" id="PF13385">
    <property type="entry name" value="Laminin_G_3"/>
    <property type="match status" value="1"/>
</dbReference>
<dbReference type="PANTHER" id="PTHR30273">
    <property type="entry name" value="PERIPLASMIC SIGNAL SENSOR AND SIGMA FACTOR ACTIVATOR FECR-RELATED"/>
    <property type="match status" value="1"/>
</dbReference>
<dbReference type="GO" id="GO:0016989">
    <property type="term" value="F:sigma factor antagonist activity"/>
    <property type="evidence" value="ECO:0007669"/>
    <property type="project" value="TreeGrafter"/>
</dbReference>
<dbReference type="EMBL" id="JACHFD010000003">
    <property type="protein sequence ID" value="MBB5350702.1"/>
    <property type="molecule type" value="Genomic_DNA"/>
</dbReference>
<protein>
    <recommendedName>
        <fullName evidence="4">FecR protein</fullName>
    </recommendedName>
</protein>
<dbReference type="Gene3D" id="2.60.120.200">
    <property type="match status" value="1"/>
</dbReference>
<dbReference type="SUPFAM" id="SSF49899">
    <property type="entry name" value="Concanavalin A-like lectins/glucanases"/>
    <property type="match status" value="1"/>
</dbReference>
<dbReference type="PANTHER" id="PTHR30273:SF2">
    <property type="entry name" value="PROTEIN FECR"/>
    <property type="match status" value="1"/>
</dbReference>
<gene>
    <name evidence="2" type="ORF">HNR46_000930</name>
</gene>
<feature type="transmembrane region" description="Helical" evidence="1">
    <location>
        <begin position="84"/>
        <end position="104"/>
    </location>
</feature>
<dbReference type="AlphaFoldDB" id="A0A840UY45"/>
<name>A0A840UY45_9BACT</name>
<reference evidence="2 3" key="1">
    <citation type="submission" date="2020-08" db="EMBL/GenBank/DDBJ databases">
        <title>Genomic Encyclopedia of Type Strains, Phase IV (KMG-IV): sequencing the most valuable type-strain genomes for metagenomic binning, comparative biology and taxonomic classification.</title>
        <authorList>
            <person name="Goeker M."/>
        </authorList>
    </citation>
    <scope>NUCLEOTIDE SEQUENCE [LARGE SCALE GENOMIC DNA]</scope>
    <source>
        <strain evidence="2 3">YC6886</strain>
    </source>
</reference>